<accession>A0A8H7WC96</accession>
<dbReference type="Proteomes" id="UP000664132">
    <property type="component" value="Unassembled WGS sequence"/>
</dbReference>
<feature type="region of interest" description="Disordered" evidence="1">
    <location>
        <begin position="737"/>
        <end position="756"/>
    </location>
</feature>
<sequence>MPGVNGASCEPLMTEEDWKANPSAVNKDDDGYEWVIGQCTCGGAIVELAEEIAGIVAEALEQLDNLLCGILLQAFATIVEVGISFVPVGGQLLAAVKLSIQAAKTFAENALEASSFMDNWVGKACGAPEINFDPFQVFGTLTQFPDEGAVSGASIGCKRKNKSACKNPREISGANNIARCISLFKAGEDERLLSDLHLAPPSNDKPIDNKPTNVKSDNGTPTTTKLEQTPNESVRLQQNPTTSSGENNDGTAKSQTHSQPSSQINRPSDLSATTSHDSGTSKSQSTESSSACGLMKRAKPAKVNGVDLDEGKIGDDETSTECARAGHDKTIHVTKTKIPIGWFTSVLPQTCSRAYSQACYHYRSVISVHTLTPDMVRFTCGATANTNMDGKTTDHWGSTSIAPLVAVRSQHNWAWANGFVELTTSIKVVKNKPKTITHGCDRDEWPPRYFWPGDDVATLNGRSQRIRLVPDDDNRKAGQIWNQFCNDNAAQVLRAVRKKRGQVALKTKEYRSYIQSAWIRSVGTAVVDKPIVAKQTTTVVSTVSVETGRAVFTFADWDGLPEDKDWHGLKENRCWPKALAVDDPGWALLTDDEIYLTQHKDLAKSTARYAEYPDLALLQAGLLIRDPVNSFRPLDAAAALAKFKNDGIPLELQGVLPGIPKFSTPKPPRRIRGLLYESNNITVPLFAGPSAWIFGEEEIDPDDMSDEEWSDWMQSYIGENLEDLDFEEQTLTIRSEVETTPTPIGQGDPTVAPALQGSLASAGLPLATPFKS</sequence>
<feature type="region of interest" description="Disordered" evidence="1">
    <location>
        <begin position="196"/>
        <end position="321"/>
    </location>
</feature>
<dbReference type="AlphaFoldDB" id="A0A8H7WC96"/>
<feature type="compositionally biased region" description="Polar residues" evidence="1">
    <location>
        <begin position="210"/>
        <end position="277"/>
    </location>
</feature>
<proteinExistence type="predicted"/>
<organism evidence="2 3">
    <name type="scientific">Cadophora malorum</name>
    <dbReference type="NCBI Taxonomy" id="108018"/>
    <lineage>
        <taxon>Eukaryota</taxon>
        <taxon>Fungi</taxon>
        <taxon>Dikarya</taxon>
        <taxon>Ascomycota</taxon>
        <taxon>Pezizomycotina</taxon>
        <taxon>Leotiomycetes</taxon>
        <taxon>Helotiales</taxon>
        <taxon>Ploettnerulaceae</taxon>
        <taxon>Cadophora</taxon>
    </lineage>
</organism>
<name>A0A8H7WC96_9HELO</name>
<dbReference type="EMBL" id="JAFJYH010000054">
    <property type="protein sequence ID" value="KAG4422142.1"/>
    <property type="molecule type" value="Genomic_DNA"/>
</dbReference>
<dbReference type="OrthoDB" id="3554483at2759"/>
<evidence type="ECO:0000313" key="3">
    <source>
        <dbReference type="Proteomes" id="UP000664132"/>
    </source>
</evidence>
<gene>
    <name evidence="2" type="ORF">IFR04_004769</name>
</gene>
<feature type="compositionally biased region" description="Low complexity" evidence="1">
    <location>
        <begin position="278"/>
        <end position="290"/>
    </location>
</feature>
<evidence type="ECO:0000256" key="1">
    <source>
        <dbReference type="SAM" id="MobiDB-lite"/>
    </source>
</evidence>
<protein>
    <submittedName>
        <fullName evidence="2">Uncharacterized protein</fullName>
    </submittedName>
</protein>
<reference evidence="2" key="1">
    <citation type="submission" date="2021-02" db="EMBL/GenBank/DDBJ databases">
        <title>Genome sequence Cadophora malorum strain M34.</title>
        <authorList>
            <person name="Stefanovic E."/>
            <person name="Vu D."/>
            <person name="Scully C."/>
            <person name="Dijksterhuis J."/>
            <person name="Roader J."/>
            <person name="Houbraken J."/>
        </authorList>
    </citation>
    <scope>NUCLEOTIDE SEQUENCE</scope>
    <source>
        <strain evidence="2">M34</strain>
    </source>
</reference>
<evidence type="ECO:0000313" key="2">
    <source>
        <dbReference type="EMBL" id="KAG4422142.1"/>
    </source>
</evidence>
<comment type="caution">
    <text evidence="2">The sequence shown here is derived from an EMBL/GenBank/DDBJ whole genome shotgun (WGS) entry which is preliminary data.</text>
</comment>
<keyword evidence="3" id="KW-1185">Reference proteome</keyword>